<evidence type="ECO:0000256" key="1">
    <source>
        <dbReference type="SAM" id="SignalP"/>
    </source>
</evidence>
<dbReference type="AlphaFoldDB" id="A0A9P2S230"/>
<keyword evidence="3" id="KW-1185">Reference proteome</keyword>
<organism evidence="2 3">
    <name type="scientific">Bartonella taylorii 8TBB</name>
    <dbReference type="NCBI Taxonomy" id="1094560"/>
    <lineage>
        <taxon>Bacteria</taxon>
        <taxon>Pseudomonadati</taxon>
        <taxon>Pseudomonadota</taxon>
        <taxon>Alphaproteobacteria</taxon>
        <taxon>Hyphomicrobiales</taxon>
        <taxon>Bartonellaceae</taxon>
        <taxon>Bartonella</taxon>
    </lineage>
</organism>
<accession>A0A9P2S230</accession>
<name>A0A9P2S230_BARTA</name>
<evidence type="ECO:0000313" key="2">
    <source>
        <dbReference type="EMBL" id="EJF97715.1"/>
    </source>
</evidence>
<keyword evidence="1" id="KW-0732">Signal</keyword>
<dbReference type="PROSITE" id="PS51257">
    <property type="entry name" value="PROKAR_LIPOPROTEIN"/>
    <property type="match status" value="1"/>
</dbReference>
<proteinExistence type="predicted"/>
<gene>
    <name evidence="2" type="ORF">ME9_00094</name>
</gene>
<dbReference type="Proteomes" id="UP000002648">
    <property type="component" value="Unassembled WGS sequence"/>
</dbReference>
<reference evidence="2 3" key="1">
    <citation type="submission" date="2012-03" db="EMBL/GenBank/DDBJ databases">
        <title>The Genome Sequence of Bartonella taylorii 8TBB.</title>
        <authorList>
            <consortium name="The Broad Institute Genome Sequencing Platform"/>
            <consortium name="The Broad Institute Genome Sequencing Center for Infectious Disease"/>
            <person name="Feldgarden M."/>
            <person name="Kirby J."/>
            <person name="Kosoy M."/>
            <person name="Birtles R."/>
            <person name="Probert W.S."/>
            <person name="Chiaraviglio L."/>
            <person name="Young S.K."/>
            <person name="Zeng Q."/>
            <person name="Gargeya S."/>
            <person name="Fitzgerald M."/>
            <person name="Haas B."/>
            <person name="Abouelleil A."/>
            <person name="Alvarado L."/>
            <person name="Arachchi H.M."/>
            <person name="Berlin A."/>
            <person name="Chapman S.B."/>
            <person name="Gearin G."/>
            <person name="Goldberg J."/>
            <person name="Griggs A."/>
            <person name="Gujja S."/>
            <person name="Hansen M."/>
            <person name="Heiman D."/>
            <person name="Howarth C."/>
            <person name="Larimer J."/>
            <person name="Lui A."/>
            <person name="MacDonald P.J.P."/>
            <person name="McCowen C."/>
            <person name="Montmayeur A."/>
            <person name="Murphy C."/>
            <person name="Neiman D."/>
            <person name="Pearson M."/>
            <person name="Priest M."/>
            <person name="Roberts A."/>
            <person name="Saif S."/>
            <person name="Shea T."/>
            <person name="Sisk P."/>
            <person name="Stolte C."/>
            <person name="Sykes S."/>
            <person name="Wortman J."/>
            <person name="Nusbaum C."/>
            <person name="Birren B."/>
        </authorList>
    </citation>
    <scope>NUCLEOTIDE SEQUENCE [LARGE SCALE GENOMIC DNA]</scope>
    <source>
        <strain evidence="2 3">8TBB</strain>
    </source>
</reference>
<dbReference type="EMBL" id="AIMD01000004">
    <property type="protein sequence ID" value="EJF97715.1"/>
    <property type="molecule type" value="Genomic_DNA"/>
</dbReference>
<feature type="non-terminal residue" evidence="2">
    <location>
        <position position="80"/>
    </location>
</feature>
<feature type="chain" id="PRO_5040247046" evidence="1">
    <location>
        <begin position="27"/>
        <end position="80"/>
    </location>
</feature>
<sequence>MWMCLKQNWKTVFCMAVLVACSVSFAQSAARKASQYSTYDSASEAADKAADAANKAADAVNKAGADAANKAADAVNKAGA</sequence>
<comment type="caution">
    <text evidence="2">The sequence shown here is derived from an EMBL/GenBank/DDBJ whole genome shotgun (WGS) entry which is preliminary data.</text>
</comment>
<protein>
    <submittedName>
        <fullName evidence="2">Uncharacterized protein</fullName>
    </submittedName>
</protein>
<feature type="signal peptide" evidence="1">
    <location>
        <begin position="1"/>
        <end position="26"/>
    </location>
</feature>
<evidence type="ECO:0000313" key="3">
    <source>
        <dbReference type="Proteomes" id="UP000002648"/>
    </source>
</evidence>